<evidence type="ECO:0000313" key="3">
    <source>
        <dbReference type="EMBL" id="NHZ63258.1"/>
    </source>
</evidence>
<dbReference type="RefSeq" id="WP_167237376.1">
    <property type="nucleotide sequence ID" value="NZ_WHJF01000029.1"/>
</dbReference>
<dbReference type="InterPro" id="IPR007712">
    <property type="entry name" value="RelE/ParE_toxin"/>
</dbReference>
<keyword evidence="2" id="KW-1277">Toxin-antitoxin system</keyword>
<gene>
    <name evidence="3" type="ORF">F1735_13240</name>
</gene>
<keyword evidence="4" id="KW-1185">Reference proteome</keyword>
<dbReference type="PANTHER" id="PTHR33755">
    <property type="entry name" value="TOXIN PARE1-RELATED"/>
    <property type="match status" value="1"/>
</dbReference>
<proteinExistence type="inferred from homology"/>
<evidence type="ECO:0000313" key="4">
    <source>
        <dbReference type="Proteomes" id="UP000610594"/>
    </source>
</evidence>
<comment type="caution">
    <text evidence="3">The sequence shown here is derived from an EMBL/GenBank/DDBJ whole genome shotgun (WGS) entry which is preliminary data.</text>
</comment>
<dbReference type="InterPro" id="IPR051803">
    <property type="entry name" value="TA_system_RelE-like_toxin"/>
</dbReference>
<dbReference type="EMBL" id="WHJF01000029">
    <property type="protein sequence ID" value="NHZ63258.1"/>
    <property type="molecule type" value="Genomic_DNA"/>
</dbReference>
<dbReference type="Pfam" id="PF05016">
    <property type="entry name" value="ParE_toxin"/>
    <property type="match status" value="1"/>
</dbReference>
<name>A0ABX0MTB1_9BURK</name>
<reference evidence="3 4" key="1">
    <citation type="submission" date="2019-10" db="EMBL/GenBank/DDBJ databases">
        <title>Taxonomy of Antarctic Massilia spp.: description of Massilia rubra sp. nov., Massilia aquatica sp. nov., Massilia mucilaginosa sp. nov., Massilia frigida sp. nov. isolated from streams, lakes and regoliths.</title>
        <authorList>
            <person name="Holochova P."/>
            <person name="Sedlacek I."/>
            <person name="Kralova S."/>
            <person name="Maslanova I."/>
            <person name="Busse H.-J."/>
            <person name="Stankova E."/>
            <person name="Vrbovska V."/>
            <person name="Kovarovic V."/>
            <person name="Bartak M."/>
            <person name="Svec P."/>
            <person name="Pantucek R."/>
        </authorList>
    </citation>
    <scope>NUCLEOTIDE SEQUENCE [LARGE SCALE GENOMIC DNA]</scope>
    <source>
        <strain evidence="3 4">CCM 8694</strain>
    </source>
</reference>
<evidence type="ECO:0000256" key="1">
    <source>
        <dbReference type="ARBA" id="ARBA00006226"/>
    </source>
</evidence>
<protein>
    <submittedName>
        <fullName evidence="3">Type II toxin-antitoxin system RelE/ParE family toxin</fullName>
    </submittedName>
</protein>
<dbReference type="Gene3D" id="3.30.2310.20">
    <property type="entry name" value="RelE-like"/>
    <property type="match status" value="1"/>
</dbReference>
<organism evidence="3 4">
    <name type="scientific">Massilia genomosp. 1</name>
    <dbReference type="NCBI Taxonomy" id="2609280"/>
    <lineage>
        <taxon>Bacteria</taxon>
        <taxon>Pseudomonadati</taxon>
        <taxon>Pseudomonadota</taxon>
        <taxon>Betaproteobacteria</taxon>
        <taxon>Burkholderiales</taxon>
        <taxon>Oxalobacteraceae</taxon>
        <taxon>Telluria group</taxon>
        <taxon>Massilia</taxon>
    </lineage>
</organism>
<comment type="similarity">
    <text evidence="1">Belongs to the RelE toxin family.</text>
</comment>
<accession>A0ABX0MTB1</accession>
<dbReference type="InterPro" id="IPR035093">
    <property type="entry name" value="RelE/ParE_toxin_dom_sf"/>
</dbReference>
<dbReference type="PANTHER" id="PTHR33755:SF7">
    <property type="entry name" value="TOXIN MODULE OF TOXIN-ANTITOXIN SYSTEM RELE_STBE FAMILY"/>
    <property type="match status" value="1"/>
</dbReference>
<sequence>MPQVRFSRRALIDLKRLREFLRPQSQAAAKRATEAIVNAIGVLKQHPGIGRPISDMPDGYHELLISFGNTGYIARYRYSKDEVTILSVSHQKEAPP</sequence>
<evidence type="ECO:0000256" key="2">
    <source>
        <dbReference type="ARBA" id="ARBA00022649"/>
    </source>
</evidence>
<dbReference type="Proteomes" id="UP000610594">
    <property type="component" value="Unassembled WGS sequence"/>
</dbReference>